<gene>
    <name evidence="1" type="primary">N</name>
</gene>
<dbReference type="GeneID" id="29124815"/>
<accession>A0A0B5KTI5</accession>
<keyword evidence="1" id="KW-0543">Viral nucleoprotein</keyword>
<keyword evidence="1" id="KW-0946">Virion</keyword>
<dbReference type="InterPro" id="IPR036260">
    <property type="entry name" value="P40_nucleoprot_sf_BD-vir"/>
</dbReference>
<dbReference type="GO" id="GO:0019013">
    <property type="term" value="C:viral nucleocapsid"/>
    <property type="evidence" value="ECO:0007669"/>
    <property type="project" value="UniProtKB-KW"/>
</dbReference>
<reference evidence="1 2" key="1">
    <citation type="journal article" date="2015" name="Elife">
        <title>Unprecedented genomic diversity of RNA viruses in arthropods reveals the ancestry of negative-sense RNA viruses.</title>
        <authorList>
            <person name="Li C.X."/>
            <person name="Shi M."/>
            <person name="Tian J.H."/>
            <person name="Lin X.D."/>
            <person name="Kang Y.J."/>
            <person name="Chen L.J."/>
            <person name="Qin X.C."/>
            <person name="Xu J."/>
            <person name="Holmes E.C."/>
            <person name="Zhang Y.Z."/>
        </authorList>
    </citation>
    <scope>NUCLEOTIDE SEQUENCE [LARGE SCALE GENOMIC DNA]</scope>
    <source>
        <strain evidence="1 2">RBX2</strain>
    </source>
</reference>
<dbReference type="KEGG" id="vg:29124815"/>
<evidence type="ECO:0000313" key="2">
    <source>
        <dbReference type="Proteomes" id="UP000232280"/>
    </source>
</evidence>
<dbReference type="InterPro" id="IPR009441">
    <property type="entry name" value="P40_nucleoprot_BD-vir"/>
</dbReference>
<dbReference type="SUPFAM" id="SSF101399">
    <property type="entry name" value="P40 nucleoprotein"/>
    <property type="match status" value="1"/>
</dbReference>
<name>A0A0B5KTI5_9MONO</name>
<organism evidence="1 2">
    <name type="scientific">Wenzhou Crab Virus 1</name>
    <dbReference type="NCBI Taxonomy" id="1608091"/>
    <lineage>
        <taxon>Viruses</taxon>
        <taxon>Riboviria</taxon>
        <taxon>Orthornavirae</taxon>
        <taxon>Negarnaviricota</taxon>
        <taxon>Haploviricotina</taxon>
        <taxon>Monjiviricetes</taxon>
        <taxon>Mononegavirales</taxon>
        <taxon>Nyamiviridae</taxon>
        <taxon>Crustavirus</taxon>
        <taxon>Crustavirus wenzhouense</taxon>
    </lineage>
</organism>
<protein>
    <submittedName>
        <fullName evidence="1">Nucleocapsid</fullName>
    </submittedName>
</protein>
<keyword evidence="2" id="KW-1185">Reference proteome</keyword>
<proteinExistence type="predicted"/>
<sequence>MAAAQPEMVGPFVKRQKVTASRPVLPPPQFTRAKVYHPLQVKNCLFDNTVSRDIMMSALYHTFSLSGFVLYDLFEPIPGAENVDAENPGRYYSPPTAQEITAMKSASQITKDLARQVNLGMTIAAYAVVANLHKEIDDLNWTYIQKRMTAVGASLNIVELEGLSETDCKYYVPVGVLQETRMLIRNAQQERGLIEDVMTSITDQSTDFEKAIHSSLTMVLKGYGMTAVDQMAYFCTIVTKALTLDVVLDEAENFKGILHTFKQAHGDNWLYGRVLKLAGIDNLNSRNFPHLYYCAITRAQGPSKNQLKSYRASTFDLKESPSLLERYALSDLSGKKKLTQPLIDRIKNVTTIDLAASLGEDIDK</sequence>
<dbReference type="OrthoDB" id="32991at10239"/>
<dbReference type="InterPro" id="IPR015970">
    <property type="entry name" value="P40_nucleoprot_sub2_BD-vir"/>
</dbReference>
<dbReference type="Pfam" id="PF06407">
    <property type="entry name" value="BDV_P40"/>
    <property type="match status" value="1"/>
</dbReference>
<dbReference type="Proteomes" id="UP000232280">
    <property type="component" value="Genome"/>
</dbReference>
<dbReference type="Gene3D" id="1.10.3050.10">
    <property type="entry name" value="borna disease virus nucleoprotein, domain 2"/>
    <property type="match status" value="1"/>
</dbReference>
<dbReference type="RefSeq" id="YP_009304556.1">
    <property type="nucleotide sequence ID" value="NC_031275.1"/>
</dbReference>
<dbReference type="EMBL" id="KM817644">
    <property type="protein sequence ID" value="AJG39152.1"/>
    <property type="molecule type" value="Viral_cRNA"/>
</dbReference>
<evidence type="ECO:0000313" key="1">
    <source>
        <dbReference type="EMBL" id="AJG39152.1"/>
    </source>
</evidence>